<evidence type="ECO:0000256" key="4">
    <source>
        <dbReference type="SAM" id="MobiDB-lite"/>
    </source>
</evidence>
<gene>
    <name evidence="6" type="primary">acoR_2</name>
    <name evidence="6" type="ORF">SCNRRL3882_7076</name>
</gene>
<dbReference type="InterPro" id="IPR029016">
    <property type="entry name" value="GAF-like_dom_sf"/>
</dbReference>
<evidence type="ECO:0000256" key="2">
    <source>
        <dbReference type="ARBA" id="ARBA00023125"/>
    </source>
</evidence>
<dbReference type="Gene3D" id="1.10.10.10">
    <property type="entry name" value="Winged helix-like DNA-binding domain superfamily/Winged helix DNA-binding domain"/>
    <property type="match status" value="1"/>
</dbReference>
<evidence type="ECO:0000259" key="5">
    <source>
        <dbReference type="SMART" id="SM00862"/>
    </source>
</evidence>
<reference evidence="7" key="1">
    <citation type="submission" date="2017-11" db="EMBL/GenBank/DDBJ databases">
        <authorList>
            <person name="Wibberg D."/>
        </authorList>
    </citation>
    <scope>NUCLEOTIDE SEQUENCE [LARGE SCALE GENOMIC DNA]</scope>
</reference>
<dbReference type="Proteomes" id="UP000235464">
    <property type="component" value="Chromosome I"/>
</dbReference>
<dbReference type="GO" id="GO:0006355">
    <property type="term" value="P:regulation of DNA-templated transcription"/>
    <property type="evidence" value="ECO:0007669"/>
    <property type="project" value="InterPro"/>
</dbReference>
<dbReference type="GO" id="GO:0000160">
    <property type="term" value="P:phosphorelay signal transduction system"/>
    <property type="evidence" value="ECO:0007669"/>
    <property type="project" value="InterPro"/>
</dbReference>
<evidence type="ECO:0000313" key="7">
    <source>
        <dbReference type="Proteomes" id="UP000235464"/>
    </source>
</evidence>
<evidence type="ECO:0000256" key="1">
    <source>
        <dbReference type="ARBA" id="ARBA00023015"/>
    </source>
</evidence>
<dbReference type="GO" id="GO:0003677">
    <property type="term" value="F:DNA binding"/>
    <property type="evidence" value="ECO:0007669"/>
    <property type="project" value="UniProtKB-KW"/>
</dbReference>
<keyword evidence="1" id="KW-0805">Transcription regulation</keyword>
<keyword evidence="7" id="KW-1185">Reference proteome</keyword>
<proteinExistence type="predicted"/>
<feature type="region of interest" description="Disordered" evidence="4">
    <location>
        <begin position="49"/>
        <end position="68"/>
    </location>
</feature>
<sequence>MSQRPDLRQRRAVLEHEWSRWVPRLSAAGARPGGSAALRHEVTESWARSLSSVDPGRDSAPVTDAGPVHQRWTSSPLYRPVAGLAGELRSIAEDAGFVTAVTDESGTILWTCGGPTMRRRAERVNFAPGGRWDEQAMGTNALSLALRTGRPSSVFSAEHLVSALHGWVCYCAPVHGPDGRVLGVLDLSTTWDRSHPLAMSTVRTLVSTIEARLATEQPRPGQLRLTCLGAERAVPAVREGRPLPLRPRQVEILTLLALEPDGFSPERLRAALYGDRPVTASTFKAEISHLRRALGGGVSPRRYALTIPVSCDADDVLRALEQGDTDTALRLYGGPLLPRSEAPGIEEWRTRLEVAVREAVLASTHPEHALRYGERAPYDAEIHEHALHLLGPGDTRRAIARGRLTTARRD</sequence>
<dbReference type="InterPro" id="IPR036388">
    <property type="entry name" value="WH-like_DNA-bd_sf"/>
</dbReference>
<feature type="domain" description="OmpR/PhoB-type" evidence="5">
    <location>
        <begin position="240"/>
        <end position="305"/>
    </location>
</feature>
<dbReference type="Gene3D" id="3.30.450.40">
    <property type="match status" value="1"/>
</dbReference>
<keyword evidence="3" id="KW-0804">Transcription</keyword>
<name>A0A2N9BJT8_STRCX</name>
<dbReference type="InterPro" id="IPR001867">
    <property type="entry name" value="OmpR/PhoB-type_DNA-bd"/>
</dbReference>
<dbReference type="SMART" id="SM00862">
    <property type="entry name" value="Trans_reg_C"/>
    <property type="match status" value="1"/>
</dbReference>
<dbReference type="AlphaFoldDB" id="A0A2N9BJT8"/>
<dbReference type="InterPro" id="IPR016032">
    <property type="entry name" value="Sig_transdc_resp-reg_C-effctor"/>
</dbReference>
<protein>
    <submittedName>
        <fullName evidence="6">Acetoin dehydrogenase operon transcriptional activator AcoR</fullName>
    </submittedName>
</protein>
<organism evidence="6 7">
    <name type="scientific">Streptomyces chartreusis NRRL 3882</name>
    <dbReference type="NCBI Taxonomy" id="1079985"/>
    <lineage>
        <taxon>Bacteria</taxon>
        <taxon>Bacillati</taxon>
        <taxon>Actinomycetota</taxon>
        <taxon>Actinomycetes</taxon>
        <taxon>Kitasatosporales</taxon>
        <taxon>Streptomycetaceae</taxon>
        <taxon>Streptomyces</taxon>
    </lineage>
</organism>
<keyword evidence="2" id="KW-0238">DNA-binding</keyword>
<dbReference type="RefSeq" id="WP_010037430.1">
    <property type="nucleotide sequence ID" value="NZ_LT962942.1"/>
</dbReference>
<dbReference type="OrthoDB" id="3928741at2"/>
<dbReference type="EMBL" id="LT963352">
    <property type="protein sequence ID" value="SOR83630.1"/>
    <property type="molecule type" value="Genomic_DNA"/>
</dbReference>
<evidence type="ECO:0000256" key="3">
    <source>
        <dbReference type="ARBA" id="ARBA00023163"/>
    </source>
</evidence>
<accession>A0A2N9BJT8</accession>
<dbReference type="SUPFAM" id="SSF46894">
    <property type="entry name" value="C-terminal effector domain of the bipartite response regulators"/>
    <property type="match status" value="1"/>
</dbReference>
<evidence type="ECO:0000313" key="6">
    <source>
        <dbReference type="EMBL" id="SOR83630.1"/>
    </source>
</evidence>